<name>A0A1H9EE97_9SPIR</name>
<keyword evidence="3" id="KW-1185">Reference proteome</keyword>
<dbReference type="PANTHER" id="PTHR42956">
    <property type="entry name" value="NITROGENASE IRON-MOLYBDENUM COFACTOR BIOSYNTHESIS PROTEIN NIFE"/>
    <property type="match status" value="1"/>
</dbReference>
<dbReference type="InterPro" id="IPR000510">
    <property type="entry name" value="Nase/OxRdtase_comp1"/>
</dbReference>
<evidence type="ECO:0000259" key="1">
    <source>
        <dbReference type="Pfam" id="PF00148"/>
    </source>
</evidence>
<protein>
    <submittedName>
        <fullName evidence="2">Nitrogenase molybdenum-iron protein beta chain</fullName>
    </submittedName>
</protein>
<dbReference type="OrthoDB" id="355920at2"/>
<sequence>MSQIIEQPRFSCALAAQQTVHAIPGALPIAHAGPGCISKTFAYLGEEAGNQGEGFGGGGQVACTNTSEKEVVFGGEDKLRALIKNSFKVLNADLFVVLAGCTSGIVGDDVVTVAKEFRDQGFPIVGVETSGFKGNNYYGHELVVNAIINQFLPAEKVEVEKGLVNVFSVVPNQDPLWRGDLEEIKRILSLLGLKVNILFGKGSKGIEEWKSIPKAEYNLVISPWVGLSIAENLKKKYGTPYLHYPELPVGAKSTSAFLKTVGETLKLDKSLVEKVIKEEEERFYSYFLSVVDFTSDFRTNLPNEHYIVGDASYTLGITNFLVNELGFTTKGIYIDDDPPTQQIQEKLISYGEKIQEGTGSLIHIESDGGLIQKHIKENLKGSKRAVIFGSTWEGLIANENKNLLIYISMPITDDVIITRSYVGYNGGLRLLEEIYSGMFKKVKITRSTQTL</sequence>
<dbReference type="RefSeq" id="WP_074642175.1">
    <property type="nucleotide sequence ID" value="NZ_FOFU01000003.1"/>
</dbReference>
<dbReference type="PANTHER" id="PTHR42956:SF1">
    <property type="entry name" value="NITROGENASE IRON-MOLYBDENUM COFACTOR BIOSYNTHESIS PROTEIN NIFE"/>
    <property type="match status" value="1"/>
</dbReference>
<dbReference type="Gene3D" id="3.40.50.1980">
    <property type="entry name" value="Nitrogenase molybdenum iron protein domain"/>
    <property type="match status" value="3"/>
</dbReference>
<dbReference type="Proteomes" id="UP000182360">
    <property type="component" value="Unassembled WGS sequence"/>
</dbReference>
<evidence type="ECO:0000313" key="3">
    <source>
        <dbReference type="Proteomes" id="UP000182360"/>
    </source>
</evidence>
<evidence type="ECO:0000313" key="2">
    <source>
        <dbReference type="EMBL" id="SEQ23338.1"/>
    </source>
</evidence>
<reference evidence="2 3" key="1">
    <citation type="submission" date="2016-10" db="EMBL/GenBank/DDBJ databases">
        <authorList>
            <person name="de Groot N.N."/>
        </authorList>
    </citation>
    <scope>NUCLEOTIDE SEQUENCE [LARGE SCALE GENOMIC DNA]</scope>
    <source>
        <strain evidence="2 3">B25</strain>
    </source>
</reference>
<dbReference type="GO" id="GO:0016491">
    <property type="term" value="F:oxidoreductase activity"/>
    <property type="evidence" value="ECO:0007669"/>
    <property type="project" value="InterPro"/>
</dbReference>
<organism evidence="2 3">
    <name type="scientific">Treponema bryantii</name>
    <dbReference type="NCBI Taxonomy" id="163"/>
    <lineage>
        <taxon>Bacteria</taxon>
        <taxon>Pseudomonadati</taxon>
        <taxon>Spirochaetota</taxon>
        <taxon>Spirochaetia</taxon>
        <taxon>Spirochaetales</taxon>
        <taxon>Treponemataceae</taxon>
        <taxon>Treponema</taxon>
    </lineage>
</organism>
<dbReference type="Pfam" id="PF00148">
    <property type="entry name" value="Oxidored_nitro"/>
    <property type="match status" value="1"/>
</dbReference>
<dbReference type="SUPFAM" id="SSF53807">
    <property type="entry name" value="Helical backbone' metal receptor"/>
    <property type="match status" value="1"/>
</dbReference>
<proteinExistence type="predicted"/>
<dbReference type="EMBL" id="FOFU01000003">
    <property type="protein sequence ID" value="SEQ23338.1"/>
    <property type="molecule type" value="Genomic_DNA"/>
</dbReference>
<feature type="domain" description="Nitrogenase/oxidoreductase component 1" evidence="1">
    <location>
        <begin position="14"/>
        <end position="437"/>
    </location>
</feature>
<dbReference type="AlphaFoldDB" id="A0A1H9EE97"/>
<gene>
    <name evidence="2" type="ORF">SAMN04487977_103111</name>
</gene>
<dbReference type="InterPro" id="IPR049939">
    <property type="entry name" value="NifE-like"/>
</dbReference>
<accession>A0A1H9EE97</accession>